<gene>
    <name evidence="15" type="ORF">GEV33_011103</name>
</gene>
<dbReference type="Gene3D" id="3.10.620.30">
    <property type="match status" value="1"/>
</dbReference>
<name>A0A8J6LA29_TENMO</name>
<accession>A0A8J6LA29</accession>
<evidence type="ECO:0000256" key="4">
    <source>
        <dbReference type="ARBA" id="ARBA00009078"/>
    </source>
</evidence>
<dbReference type="GO" id="GO:0030688">
    <property type="term" value="C:preribosome, small subunit precursor"/>
    <property type="evidence" value="ECO:0007669"/>
    <property type="project" value="TreeGrafter"/>
</dbReference>
<dbReference type="GO" id="GO:0000224">
    <property type="term" value="F:peptide-N4-(N-acetyl-beta-glucosaminyl)asparagine amidase activity"/>
    <property type="evidence" value="ECO:0007669"/>
    <property type="project" value="UniProtKB-EC"/>
</dbReference>
<organism evidence="15 16">
    <name type="scientific">Tenebrio molitor</name>
    <name type="common">Yellow mealworm beetle</name>
    <dbReference type="NCBI Taxonomy" id="7067"/>
    <lineage>
        <taxon>Eukaryota</taxon>
        <taxon>Metazoa</taxon>
        <taxon>Ecdysozoa</taxon>
        <taxon>Arthropoda</taxon>
        <taxon>Hexapoda</taxon>
        <taxon>Insecta</taxon>
        <taxon>Pterygota</taxon>
        <taxon>Neoptera</taxon>
        <taxon>Endopterygota</taxon>
        <taxon>Coleoptera</taxon>
        <taxon>Polyphaga</taxon>
        <taxon>Cucujiformia</taxon>
        <taxon>Tenebrionidae</taxon>
        <taxon>Tenebrio</taxon>
    </lineage>
</organism>
<dbReference type="GO" id="GO:0042274">
    <property type="term" value="P:ribosomal small subunit biogenesis"/>
    <property type="evidence" value="ECO:0007669"/>
    <property type="project" value="InterPro"/>
</dbReference>
<keyword evidence="9" id="KW-0378">Hydrolase</keyword>
<comment type="caution">
    <text evidence="15">The sequence shown here is derived from an EMBL/GenBank/DDBJ whole genome shotgun (WGS) entry which is preliminary data.</text>
</comment>
<dbReference type="GO" id="GO:0005634">
    <property type="term" value="C:nucleus"/>
    <property type="evidence" value="ECO:0007669"/>
    <property type="project" value="TreeGrafter"/>
</dbReference>
<evidence type="ECO:0000256" key="11">
    <source>
        <dbReference type="PROSITE-ProRule" id="PRU00339"/>
    </source>
</evidence>
<evidence type="ECO:0000256" key="2">
    <source>
        <dbReference type="ARBA" id="ARBA00001947"/>
    </source>
</evidence>
<dbReference type="EMBL" id="JABDTM020026639">
    <property type="protein sequence ID" value="KAH0811688.1"/>
    <property type="molecule type" value="Genomic_DNA"/>
</dbReference>
<protein>
    <recommendedName>
        <fullName evidence="6">Peptide-N(4)-(N-acetyl-beta-glucosaminyl)asparagine amidase</fullName>
        <ecNumber evidence="5">3.5.1.52</ecNumber>
    </recommendedName>
    <alternativeName>
        <fullName evidence="10">Peptide:N-glycanase</fullName>
    </alternativeName>
    <alternativeName>
        <fullName evidence="7">Protein LTV1 homolog</fullName>
    </alternativeName>
</protein>
<dbReference type="Pfam" id="PF01841">
    <property type="entry name" value="Transglut_core"/>
    <property type="match status" value="1"/>
</dbReference>
<evidence type="ECO:0000256" key="12">
    <source>
        <dbReference type="PROSITE-ProRule" id="PRU00731"/>
    </source>
</evidence>
<evidence type="ECO:0000256" key="8">
    <source>
        <dbReference type="ARBA" id="ARBA00022490"/>
    </source>
</evidence>
<reference evidence="15" key="2">
    <citation type="submission" date="2021-08" db="EMBL/GenBank/DDBJ databases">
        <authorList>
            <person name="Eriksson T."/>
        </authorList>
    </citation>
    <scope>NUCLEOTIDE SEQUENCE</scope>
    <source>
        <strain evidence="15">Stoneville</strain>
        <tissue evidence="15">Whole head</tissue>
    </source>
</reference>
<dbReference type="InterPro" id="IPR011990">
    <property type="entry name" value="TPR-like_helical_dom_sf"/>
</dbReference>
<dbReference type="Pfam" id="PF04180">
    <property type="entry name" value="LTV"/>
    <property type="match status" value="2"/>
</dbReference>
<dbReference type="PROSITE" id="PS50005">
    <property type="entry name" value="TPR"/>
    <property type="match status" value="1"/>
</dbReference>
<dbReference type="Pfam" id="PF04721">
    <property type="entry name" value="PAW"/>
    <property type="match status" value="1"/>
</dbReference>
<reference evidence="15" key="1">
    <citation type="journal article" date="2020" name="J Insects Food Feed">
        <title>The yellow mealworm (Tenebrio molitor) genome: a resource for the emerging insects as food and feed industry.</title>
        <authorList>
            <person name="Eriksson T."/>
            <person name="Andere A."/>
            <person name="Kelstrup H."/>
            <person name="Emery V."/>
            <person name="Picard C."/>
        </authorList>
    </citation>
    <scope>NUCLEOTIDE SEQUENCE</scope>
    <source>
        <strain evidence="15">Stoneville</strain>
        <tissue evidence="15">Whole head</tissue>
    </source>
</reference>
<proteinExistence type="inferred from homology"/>
<sequence length="1374" mass="159484">MWISPDGKIHKLVIVEGDWGKKPSEQTECEILISDCPDLSEYNNSTLMIGDSDNYISRTLDICLSTMNEQETAKFRISPENLTFTVRLVRIKFKGYIYQWDAKKKFEIAQNHKEKGVNLYKQERFKDAAYRFAKALKIISSIPIDAETPPEKIDTIPVKDIYMLKANLLNNLASYYLKTEKWLLTIATCKRVFDFDRHSVKAHYKLAVAYMKDRNFEQAEKEFNVVLGFEPNNKAAREHTDITASNIKSYQENDDDLDNVKRFVLPPLTLKFANPFLQRIERQFHHALAFGDKDCQKRAKKLIPLDQLEMNAQRNLRYLQTRIKKEKLQDPEFSVQDMLLLELLTWFKEEFFSWVNSPACSSCGKSTTAAGMSSDQKDLTFTSRVEVYQCKSCHHVTKFPRYNDLNILLETRRGRCGEWAQVFTLFCRSLGWDARYVVDELDHVWTEVFSVTQNRWIHCDPCENACDTPLMYENGWNKKLTYVIAYSPEEVQEVTWRYSSNHKAVLARRKNCSEDDLIGALIVLRNERQKTMSKSKQSYLTKRLVYELLELMVERKPHDNEKHGRTSGSKSWRMARGEVKSENMYVWRIANKHVVDDKLSIKYSTALDKYEFVKGDGCVITVDEWSFGVFDSTNIFRKEEKDWKTVYICRSEGTDTGSISWKYELENDVTRVIDVVSLKFNHKIYENGVVEIKLISDGICVDFPKSEESLETRAFSGVRDFSIQVNLKGGKGDVAWQHAQLFRQAIDRCGDVEGPKKVRLEEESRKFKSRRRGANLRILDRRFVKNQTPECGVKFHARISSSTVCPRNVQVSRDVDRFVTIKARLPINQPRGCGAFKLQLGPNIPTKFFVYARKKSHGNSLDSRSTPPRFTIRQRNIYPKKTRKFIDKKKAISFQLVHRSQQDPLIADENAPQRVLLPLTAKESTNSREQRLEEQHKYGIYYNDDSNYLEHLKDSKDNQVEWPDYVDKTLKEKKVKLQLPPTVFASKHEEKEGMLSRAAPVSGPQLHLDPDVVAAMDEDFDYSDPENQLEDNFIELADGVASDQEFDDEFEMGSDFGSEEMDDVASLPGSQQSFNEEETKSRFTNYSMTSSVIRRNEQLTLLDDRFEKMYADYDENEIGPLDCEEIEGHVPESSDILLQYAQEFEKSQQREKLDKEAIMTKISEVLDSDSECEEEMKKKIEVDKKTGIPKYIIHTEKLTKESLKKIQEIENYQSRVRNKDETPEEKKERKKLLRECKRERRIEKKANSLAFKEEAKRQINPAITCICLPHSCSTFVLAGFVNIRDKNRHAQNSQVRSRFACARTKYVLAKMWCLISQPNSVVFEVRVDPKAIGQDCLEKSNDIFACAANGRKWHRGFDTFSKIPALTLPPLLLK</sequence>
<comment type="cofactor">
    <cofactor evidence="2">
        <name>Zn(2+)</name>
        <dbReference type="ChEBI" id="CHEBI:29105"/>
    </cofactor>
</comment>
<dbReference type="InterPro" id="IPR008979">
    <property type="entry name" value="Galactose-bd-like_sf"/>
</dbReference>
<evidence type="ECO:0000313" key="15">
    <source>
        <dbReference type="EMBL" id="KAH0811688.1"/>
    </source>
</evidence>
<evidence type="ECO:0000256" key="5">
    <source>
        <dbReference type="ARBA" id="ARBA00012158"/>
    </source>
</evidence>
<dbReference type="SUPFAM" id="SSF54001">
    <property type="entry name" value="Cysteine proteinases"/>
    <property type="match status" value="1"/>
</dbReference>
<dbReference type="GO" id="GO:0005829">
    <property type="term" value="C:cytosol"/>
    <property type="evidence" value="ECO:0007669"/>
    <property type="project" value="TreeGrafter"/>
</dbReference>
<dbReference type="SMART" id="SM00028">
    <property type="entry name" value="TPR"/>
    <property type="match status" value="3"/>
</dbReference>
<dbReference type="Gene3D" id="1.25.40.10">
    <property type="entry name" value="Tetratricopeptide repeat domain"/>
    <property type="match status" value="1"/>
</dbReference>
<dbReference type="Gene3D" id="2.60.120.1020">
    <property type="entry name" value="Peptide N glycanase, PAW domain"/>
    <property type="match status" value="1"/>
</dbReference>
<evidence type="ECO:0000256" key="1">
    <source>
        <dbReference type="ARBA" id="ARBA00001650"/>
    </source>
</evidence>
<dbReference type="InterPro" id="IPR038680">
    <property type="entry name" value="PAW_sf"/>
</dbReference>
<dbReference type="GO" id="GO:0000056">
    <property type="term" value="P:ribosomal small subunit export from nucleus"/>
    <property type="evidence" value="ECO:0007669"/>
    <property type="project" value="TreeGrafter"/>
</dbReference>
<dbReference type="InterPro" id="IPR019734">
    <property type="entry name" value="TPR_rpt"/>
</dbReference>
<evidence type="ECO:0000256" key="6">
    <source>
        <dbReference type="ARBA" id="ARBA00018546"/>
    </source>
</evidence>
<dbReference type="InterPro" id="IPR007307">
    <property type="entry name" value="Ltv1"/>
</dbReference>
<evidence type="ECO:0000256" key="7">
    <source>
        <dbReference type="ARBA" id="ARBA00021561"/>
    </source>
</evidence>
<dbReference type="InterPro" id="IPR038765">
    <property type="entry name" value="Papain-like_cys_pep_sf"/>
</dbReference>
<dbReference type="SUPFAM" id="SSF49785">
    <property type="entry name" value="Galactose-binding domain-like"/>
    <property type="match status" value="1"/>
</dbReference>
<evidence type="ECO:0000256" key="3">
    <source>
        <dbReference type="ARBA" id="ARBA00004496"/>
    </source>
</evidence>
<dbReference type="PANTHER" id="PTHR21531">
    <property type="entry name" value="LOW-TEMPERATURE VIABILITY PROTEIN LTV1-RELATED"/>
    <property type="match status" value="1"/>
</dbReference>
<evidence type="ECO:0000256" key="9">
    <source>
        <dbReference type="ARBA" id="ARBA00022801"/>
    </source>
</evidence>
<evidence type="ECO:0000256" key="10">
    <source>
        <dbReference type="ARBA" id="ARBA00032901"/>
    </source>
</evidence>
<comment type="catalytic activity">
    <reaction evidence="1">
        <text>Hydrolysis of an N(4)-(acetyl-beta-D-glucosaminyl)asparagine residue in which the glucosamine residue may be further glycosylated, to yield a (substituted) N-acetyl-beta-D-glucosaminylamine and a peptide containing an aspartate residue.</text>
        <dbReference type="EC" id="3.5.1.52"/>
    </reaction>
</comment>
<comment type="subcellular location">
    <subcellularLocation>
        <location evidence="3">Cytoplasm</location>
    </subcellularLocation>
</comment>
<keyword evidence="8" id="KW-0963">Cytoplasm</keyword>
<dbReference type="SUPFAM" id="SSF48452">
    <property type="entry name" value="TPR-like"/>
    <property type="match status" value="1"/>
</dbReference>
<dbReference type="Gene3D" id="2.20.25.10">
    <property type="match status" value="1"/>
</dbReference>
<dbReference type="PANTHER" id="PTHR21531:SF0">
    <property type="entry name" value="PROTEIN LTV1 HOMOLOG"/>
    <property type="match status" value="1"/>
</dbReference>
<dbReference type="InterPro" id="IPR002931">
    <property type="entry name" value="Transglutaminase-like"/>
</dbReference>
<evidence type="ECO:0000313" key="16">
    <source>
        <dbReference type="Proteomes" id="UP000719412"/>
    </source>
</evidence>
<keyword evidence="11" id="KW-0802">TPR repeat</keyword>
<dbReference type="GO" id="GO:0006516">
    <property type="term" value="P:glycoprotein catabolic process"/>
    <property type="evidence" value="ECO:0007669"/>
    <property type="project" value="InterPro"/>
</dbReference>
<comment type="similarity">
    <text evidence="12">Belongs to the transglutaminase-like superfamily. PNGase family.</text>
</comment>
<dbReference type="InterPro" id="IPR006588">
    <property type="entry name" value="Peptide_N_glycanase_PAW_dom"/>
</dbReference>
<dbReference type="Proteomes" id="UP000719412">
    <property type="component" value="Unassembled WGS sequence"/>
</dbReference>
<dbReference type="EC" id="3.5.1.52" evidence="5"/>
<keyword evidence="16" id="KW-1185">Reference proteome</keyword>
<comment type="similarity">
    <text evidence="4">Belongs to the LTV1 family.</text>
</comment>
<dbReference type="SMART" id="SM00460">
    <property type="entry name" value="TGc"/>
    <property type="match status" value="1"/>
</dbReference>
<evidence type="ECO:0000259" key="14">
    <source>
        <dbReference type="PROSITE" id="PS51398"/>
    </source>
</evidence>
<feature type="repeat" description="TPR" evidence="11">
    <location>
        <begin position="200"/>
        <end position="233"/>
    </location>
</feature>
<feature type="domain" description="PAW" evidence="14">
    <location>
        <begin position="561"/>
        <end position="765"/>
    </location>
</feature>
<feature type="region of interest" description="Disordered" evidence="13">
    <location>
        <begin position="1060"/>
        <end position="1081"/>
    </location>
</feature>
<evidence type="ECO:0000256" key="13">
    <source>
        <dbReference type="SAM" id="MobiDB-lite"/>
    </source>
</evidence>
<dbReference type="PROSITE" id="PS51398">
    <property type="entry name" value="PAW"/>
    <property type="match status" value="1"/>
</dbReference>